<dbReference type="EMBL" id="JBANDL010000002">
    <property type="protein sequence ID" value="MEI2453119.1"/>
    <property type="molecule type" value="Genomic_DNA"/>
</dbReference>
<evidence type="ECO:0000313" key="2">
    <source>
        <dbReference type="Proteomes" id="UP001387215"/>
    </source>
</evidence>
<name>A0ABU8CWH9_9GAMM</name>
<evidence type="ECO:0000313" key="1">
    <source>
        <dbReference type="EMBL" id="MEI2453119.1"/>
    </source>
</evidence>
<sequence length="124" mass="13245">MNKSIKIAPPNSLILVMDHSFGEVPAEMGGQLVSSTDSCVAVGTLSEIDGETTITLTSDLQIEPGLEEAFNGIVQTPSGELSICNSRNEALISLRELSLETRIRILVNDSYEPDQIVVVAEPSS</sequence>
<gene>
    <name evidence="1" type="ORF">V2J18_00350</name>
</gene>
<dbReference type="Proteomes" id="UP001387215">
    <property type="component" value="Unassembled WGS sequence"/>
</dbReference>
<dbReference type="RefSeq" id="WP_336130541.1">
    <property type="nucleotide sequence ID" value="NZ_JBANDL010000002.1"/>
</dbReference>
<accession>A0ABU8CWH9</accession>
<proteinExistence type="predicted"/>
<comment type="caution">
    <text evidence="1">The sequence shown here is derived from an EMBL/GenBank/DDBJ whole genome shotgun (WGS) entry which is preliminary data.</text>
</comment>
<organism evidence="1 2">
    <name type="scientific">Lysobacter firmicutimachus</name>
    <dbReference type="NCBI Taxonomy" id="1792846"/>
    <lineage>
        <taxon>Bacteria</taxon>
        <taxon>Pseudomonadati</taxon>
        <taxon>Pseudomonadota</taxon>
        <taxon>Gammaproteobacteria</taxon>
        <taxon>Lysobacterales</taxon>
        <taxon>Lysobacteraceae</taxon>
        <taxon>Lysobacter</taxon>
    </lineage>
</organism>
<protein>
    <submittedName>
        <fullName evidence="1">Uncharacterized protein</fullName>
    </submittedName>
</protein>
<reference evidence="1 2" key="1">
    <citation type="submission" date="2024-02" db="EMBL/GenBank/DDBJ databases">
        <title>Lysobacter Genome Sequencing and Mining.</title>
        <authorList>
            <person name="Bierman J."/>
            <person name="Walker M.C."/>
        </authorList>
    </citation>
    <scope>NUCLEOTIDE SEQUENCE [LARGE SCALE GENOMIC DNA]</scope>
    <source>
        <strain evidence="1 2">PB6250</strain>
    </source>
</reference>
<keyword evidence="2" id="KW-1185">Reference proteome</keyword>